<feature type="compositionally biased region" description="Polar residues" evidence="1">
    <location>
        <begin position="360"/>
        <end position="379"/>
    </location>
</feature>
<reference evidence="2 3" key="1">
    <citation type="journal article" date="2018" name="BMC Genomics">
        <title>Genomic comparison of Trypanosoma conorhini and Trypanosoma rangeli to Trypanosoma cruzi strains of high and low virulence.</title>
        <authorList>
            <person name="Bradwell K.R."/>
            <person name="Koparde V.N."/>
            <person name="Matveyev A.V."/>
            <person name="Serrano M.G."/>
            <person name="Alves J.M."/>
            <person name="Parikh H."/>
            <person name="Huang B."/>
            <person name="Lee V."/>
            <person name="Espinosa-Alvarez O."/>
            <person name="Ortiz P.A."/>
            <person name="Costa-Martins A.G."/>
            <person name="Teixeira M.M."/>
            <person name="Buck G.A."/>
        </authorList>
    </citation>
    <scope>NUCLEOTIDE SEQUENCE [LARGE SCALE GENOMIC DNA]</scope>
    <source>
        <strain evidence="2 3">025E</strain>
    </source>
</reference>
<evidence type="ECO:0008006" key="4">
    <source>
        <dbReference type="Google" id="ProtNLM"/>
    </source>
</evidence>
<dbReference type="Proteomes" id="UP000284403">
    <property type="component" value="Unassembled WGS sequence"/>
</dbReference>
<proteinExistence type="predicted"/>
<dbReference type="RefSeq" id="XP_029231580.1">
    <property type="nucleotide sequence ID" value="XM_029368272.1"/>
</dbReference>
<organism evidence="2 3">
    <name type="scientific">Trypanosoma conorhini</name>
    <dbReference type="NCBI Taxonomy" id="83891"/>
    <lineage>
        <taxon>Eukaryota</taxon>
        <taxon>Discoba</taxon>
        <taxon>Euglenozoa</taxon>
        <taxon>Kinetoplastea</taxon>
        <taxon>Metakinetoplastina</taxon>
        <taxon>Trypanosomatida</taxon>
        <taxon>Trypanosomatidae</taxon>
        <taxon>Trypanosoma</taxon>
    </lineage>
</organism>
<feature type="region of interest" description="Disordered" evidence="1">
    <location>
        <begin position="766"/>
        <end position="874"/>
    </location>
</feature>
<evidence type="ECO:0000313" key="3">
    <source>
        <dbReference type="Proteomes" id="UP000284403"/>
    </source>
</evidence>
<comment type="caution">
    <text evidence="2">The sequence shown here is derived from an EMBL/GenBank/DDBJ whole genome shotgun (WGS) entry which is preliminary data.</text>
</comment>
<feature type="compositionally biased region" description="Low complexity" evidence="1">
    <location>
        <begin position="278"/>
        <end position="291"/>
    </location>
</feature>
<feature type="compositionally biased region" description="Polar residues" evidence="1">
    <location>
        <begin position="807"/>
        <end position="822"/>
    </location>
</feature>
<feature type="compositionally biased region" description="Basic and acidic residues" evidence="1">
    <location>
        <begin position="335"/>
        <end position="351"/>
    </location>
</feature>
<feature type="region of interest" description="Disordered" evidence="1">
    <location>
        <begin position="243"/>
        <end position="431"/>
    </location>
</feature>
<dbReference type="EMBL" id="MKKU01000045">
    <property type="protein sequence ID" value="RNF26374.1"/>
    <property type="molecule type" value="Genomic_DNA"/>
</dbReference>
<evidence type="ECO:0000256" key="1">
    <source>
        <dbReference type="SAM" id="MobiDB-lite"/>
    </source>
</evidence>
<feature type="compositionally biased region" description="Basic and acidic residues" evidence="1">
    <location>
        <begin position="823"/>
        <end position="872"/>
    </location>
</feature>
<feature type="compositionally biased region" description="Low complexity" evidence="1">
    <location>
        <begin position="98"/>
        <end position="110"/>
    </location>
</feature>
<feature type="compositionally biased region" description="Polar residues" evidence="1">
    <location>
        <begin position="387"/>
        <end position="403"/>
    </location>
</feature>
<feature type="region of interest" description="Disordered" evidence="1">
    <location>
        <begin position="93"/>
        <end position="122"/>
    </location>
</feature>
<keyword evidence="3" id="KW-1185">Reference proteome</keyword>
<feature type="region of interest" description="Disordered" evidence="1">
    <location>
        <begin position="489"/>
        <end position="522"/>
    </location>
</feature>
<protein>
    <recommendedName>
        <fullName evidence="4">Flagellum attachment zone protein 2</fullName>
    </recommendedName>
</protein>
<name>A0A422Q8U3_9TRYP</name>
<sequence length="1348" mass="151875">MEEEYPVNLRVEMAPDGSAVLLPGSITITHTTVSVFKLCELNDEEPLFIGICSIPLIKLARVPSVLFTGSEALALTSVSDHLFINASLSAGIAPQKEGGSTTSRRTASTGLFPGSPKEEPTADELQRLDNPAQWEQLRLEFPSREAYSRCITALLARGAEDFTEDYLASLRHPPDAPLLPENISPKTRSIHASEFAASVKTQSQLRSCTANELATTTGDLSEMHSCRSPPAGSMDLRESPFQFRASRGPLGGTNEGLREGGTPRSDVLRTPRGSQPDRSASSRSQPVSSQREILTPHESYASSKVLQSSHRGRGLPVRSNPTNSRRELATPSESRSLRDESTKGSLREFPRETVLAQRPLPTNSIHEQTPHSILSSRNGSDAGRPRQPNTVGQPTSFGTTTIPANLKSLGPDKAARPVNRPYGSAGPSQYLSSSEVAATQRLSRNRTEYQMLVRNVMKLMHHRLHFMQYLHKELVHEAYLVEEAKLLGGRGHRSRSASMSRPTSISPRSPRRTAYSSVAEESARLREIEGRLRSVEQLQREAEEDRKEALRLRHEAEKKMESILRDSVSAPSQNYATLNAAERARYDASVRSHSSHAAGKNPPFPNDSTDMAYAAHQSKTRVSDASRVSRPLTLLNGNGQVALATQPGLYPVLSTEDPSQVEYATAVLDRYIYGDEWHLLYPAREEDVRFCALTDICLMLKLPRRLVTVRTISVDQPGVRITAEIHYIREQLPRETIERRFATQPFLFLKRLYELRHCFPASATAGTANRGARRGSKGGSRVRALQGNRSNSPSYLRSADDDAGTLRSDSVMTEDSRAGTNSRMRELERLTQDRLRQRQQDRGSERGRKQRDLQREQLQEQLDQLERDEASRRSRLVLSEAEERLNANGGRGGGHQLQSRSLAVQQRVLEGEEQVERAKVEAGYARQMQAMGRAQHRNLAPVRLLTQERERRLRVAAQEREDRRLLDLMMNPRRLRAAASQPEVDEQSCRQRLTEAEAKQRRHIYANVRSFLMEALQEEVEGLIGDERTARMILAADEMRERLDLVCTSKAPVCSGVPRTLLVSPEAWQALFVEEVAERAHFVNDEGRRRRLFQREYILTTEDAARNEIELRELDEHALMLESIMHRNRAMLERRRQERKDATNLSNEEQYYRKGTLSEEHDGWEVLMELFDTGLSELLAREAARLAAAVAVPELESPQRRRRTTVTPRVTKPFHYMTFLPEDMDHLPSSSLAIEGILGCSVNKNLEVTSIERPLPKVEEDELQFQAGDMILDVAGYSLHSLSHLREVLSNRTMQIQHEAREEFPDLPEEELTVNPALQKYLDVLCEHHNFLVQVLRGCDIFQIIVKS</sequence>
<dbReference type="GeneID" id="40314945"/>
<gene>
    <name evidence="2" type="ORF">Tco025E_01334</name>
</gene>
<feature type="region of interest" description="Disordered" evidence="1">
    <location>
        <begin position="586"/>
        <end position="610"/>
    </location>
</feature>
<accession>A0A422Q8U3</accession>
<evidence type="ECO:0000313" key="2">
    <source>
        <dbReference type="EMBL" id="RNF26374.1"/>
    </source>
</evidence>
<dbReference type="OrthoDB" id="273061at2759"/>
<feature type="compositionally biased region" description="Polar residues" evidence="1">
    <location>
        <begin position="300"/>
        <end position="309"/>
    </location>
</feature>